<proteinExistence type="predicted"/>
<evidence type="ECO:0000313" key="1">
    <source>
        <dbReference type="EMBL" id="KAI4557070.1"/>
    </source>
</evidence>
<reference evidence="1" key="1">
    <citation type="submission" date="2022-03" db="EMBL/GenBank/DDBJ databases">
        <title>Genomic analyses of argali, domestic sheep and their hybrids provide insights into chromosomal evolution, heterosis and genetic basis of agronomic traits.</title>
        <authorList>
            <person name="Li M."/>
        </authorList>
    </citation>
    <scope>NUCLEOTIDE SEQUENCE</scope>
    <source>
        <strain evidence="1">F1 hybrid</strain>
    </source>
</reference>
<accession>A0ACB9U436</accession>
<organism evidence="1 2">
    <name type="scientific">Ovis ammon polii x Ovis aries</name>
    <dbReference type="NCBI Taxonomy" id="2918886"/>
    <lineage>
        <taxon>Eukaryota</taxon>
        <taxon>Metazoa</taxon>
        <taxon>Chordata</taxon>
        <taxon>Craniata</taxon>
        <taxon>Vertebrata</taxon>
        <taxon>Euteleostomi</taxon>
        <taxon>Mammalia</taxon>
        <taxon>Eutheria</taxon>
        <taxon>Laurasiatheria</taxon>
        <taxon>Artiodactyla</taxon>
        <taxon>Ruminantia</taxon>
        <taxon>Pecora</taxon>
        <taxon>Bovidae</taxon>
        <taxon>Caprinae</taxon>
        <taxon>Ovis</taxon>
    </lineage>
</organism>
<dbReference type="EMBL" id="CM043050">
    <property type="protein sequence ID" value="KAI4557070.1"/>
    <property type="molecule type" value="Genomic_DNA"/>
</dbReference>
<protein>
    <submittedName>
        <fullName evidence="1">Uncharacterized protein</fullName>
    </submittedName>
</protein>
<dbReference type="Proteomes" id="UP001057279">
    <property type="component" value="Linkage Group LG25"/>
</dbReference>
<keyword evidence="2" id="KW-1185">Reference proteome</keyword>
<comment type="caution">
    <text evidence="1">The sequence shown here is derived from an EMBL/GenBank/DDBJ whole genome shotgun (WGS) entry which is preliminary data.</text>
</comment>
<gene>
    <name evidence="1" type="ORF">MJG53_019024</name>
</gene>
<sequence>MQQGVAPAVCNDEKRPCAAVKTQQGKRTKTKTQLLPSPEFQRFPGHHEDRETRRFNQGQVQMAESDLEQHGCAWRHYGTHVGEAVLQKTTVQSMIISVKAYVAKANLESKGLEREETAHVIPKGKENQAVAQLHRLLTDFLISWQSDSQKKERQQRSDLLAQEPQLLKPEGRGPVLHNERTPSSHVAARSSPSSLHPEKNLHIKEDPAQPNANQ</sequence>
<evidence type="ECO:0000313" key="2">
    <source>
        <dbReference type="Proteomes" id="UP001057279"/>
    </source>
</evidence>
<name>A0ACB9U436_9CETA</name>